<dbReference type="GO" id="GO:0005886">
    <property type="term" value="C:plasma membrane"/>
    <property type="evidence" value="ECO:0007669"/>
    <property type="project" value="TreeGrafter"/>
</dbReference>
<dbReference type="InterPro" id="IPR004704">
    <property type="entry name" value="PTS_IID_man"/>
</dbReference>
<dbReference type="RefSeq" id="WP_072742811.1">
    <property type="nucleotide sequence ID" value="NZ_FQXR01000002.1"/>
</dbReference>
<evidence type="ECO:0000256" key="1">
    <source>
        <dbReference type="SAM" id="Phobius"/>
    </source>
</evidence>
<dbReference type="OrthoDB" id="9795582at2"/>
<organism evidence="2 3">
    <name type="scientific">Sporanaerobacter acetigenes DSM 13106</name>
    <dbReference type="NCBI Taxonomy" id="1123281"/>
    <lineage>
        <taxon>Bacteria</taxon>
        <taxon>Bacillati</taxon>
        <taxon>Bacillota</taxon>
        <taxon>Tissierellia</taxon>
        <taxon>Tissierellales</taxon>
        <taxon>Sporanaerobacteraceae</taxon>
        <taxon>Sporanaerobacter</taxon>
    </lineage>
</organism>
<feature type="transmembrane region" description="Helical" evidence="1">
    <location>
        <begin position="114"/>
        <end position="132"/>
    </location>
</feature>
<dbReference type="Proteomes" id="UP000184389">
    <property type="component" value="Unassembled WGS sequence"/>
</dbReference>
<evidence type="ECO:0000313" key="3">
    <source>
        <dbReference type="Proteomes" id="UP000184389"/>
    </source>
</evidence>
<accession>A0A1M5T4X1</accession>
<keyword evidence="2" id="KW-0808">Transferase</keyword>
<sequence>MADKKLSKKDLRKVYRNWVMYSLSCQNMERMEAPAFVRSMGVVADKLYDNEEDKKELLARHTQFFNTEPLIGSIIPGIVLGMEEQKASGQDIPDELIGGIKTALMGPLAGIGDSLMAGTLVPILLSIALGLSKDTGSIAGPIFYVVAYLGIMIPLTWFLFNKGYTTGLKSAELILAGGKKDIITRAFNIVGLIVLGGISAQYVGANIGLSYASGDMVLELQPMLDGIFPSLVPLLLTIMSWRLLDKRKMNIGWVFAIFIGIAIVGSLTGILVP</sequence>
<dbReference type="EMBL" id="FQXR01000002">
    <property type="protein sequence ID" value="SHH45423.1"/>
    <property type="molecule type" value="Genomic_DNA"/>
</dbReference>
<reference evidence="2 3" key="1">
    <citation type="submission" date="2016-11" db="EMBL/GenBank/DDBJ databases">
        <authorList>
            <person name="Jaros S."/>
            <person name="Januszkiewicz K."/>
            <person name="Wedrychowicz H."/>
        </authorList>
    </citation>
    <scope>NUCLEOTIDE SEQUENCE [LARGE SCALE GENOMIC DNA]</scope>
    <source>
        <strain evidence="2 3">DSM 13106</strain>
    </source>
</reference>
<dbReference type="GO" id="GO:0009401">
    <property type="term" value="P:phosphoenolpyruvate-dependent sugar phosphotransferase system"/>
    <property type="evidence" value="ECO:0007669"/>
    <property type="project" value="InterPro"/>
</dbReference>
<dbReference type="AlphaFoldDB" id="A0A1M5T4X1"/>
<evidence type="ECO:0000313" key="2">
    <source>
        <dbReference type="EMBL" id="SHH45423.1"/>
    </source>
</evidence>
<protein>
    <submittedName>
        <fullName evidence="2">Phosphotransferase system, mannose/fructose/N-acetylgalactosamine-specific component IID</fullName>
    </submittedName>
</protein>
<feature type="transmembrane region" description="Helical" evidence="1">
    <location>
        <begin position="251"/>
        <end position="272"/>
    </location>
</feature>
<proteinExistence type="predicted"/>
<keyword evidence="1" id="KW-0812">Transmembrane</keyword>
<feature type="transmembrane region" description="Helical" evidence="1">
    <location>
        <begin position="223"/>
        <end position="244"/>
    </location>
</feature>
<dbReference type="Pfam" id="PF03613">
    <property type="entry name" value="EIID-AGA"/>
    <property type="match status" value="1"/>
</dbReference>
<gene>
    <name evidence="2" type="ORF">SAMN02745180_00365</name>
</gene>
<name>A0A1M5T4X1_9FIRM</name>
<dbReference type="GO" id="GO:0016740">
    <property type="term" value="F:transferase activity"/>
    <property type="evidence" value="ECO:0007669"/>
    <property type="project" value="UniProtKB-KW"/>
</dbReference>
<keyword evidence="1" id="KW-1133">Transmembrane helix</keyword>
<feature type="transmembrane region" description="Helical" evidence="1">
    <location>
        <begin position="182"/>
        <end position="203"/>
    </location>
</feature>
<keyword evidence="1" id="KW-0472">Membrane</keyword>
<keyword evidence="3" id="KW-1185">Reference proteome</keyword>
<dbReference type="PROSITE" id="PS51108">
    <property type="entry name" value="PTS_EIID"/>
    <property type="match status" value="1"/>
</dbReference>
<dbReference type="PANTHER" id="PTHR32502:SF27">
    <property type="entry name" value="PTS SYSTEM, MANNOSE-SPECIFIC IID COMPONENT"/>
    <property type="match status" value="1"/>
</dbReference>
<dbReference type="InterPro" id="IPR050303">
    <property type="entry name" value="GatZ_KbaZ_carbometab"/>
</dbReference>
<dbReference type="PANTHER" id="PTHR32502">
    <property type="entry name" value="N-ACETYLGALACTOSAMINE PERMEASE II COMPONENT-RELATED"/>
    <property type="match status" value="1"/>
</dbReference>
<dbReference type="STRING" id="1123281.SAMN02745180_00365"/>
<feature type="transmembrane region" description="Helical" evidence="1">
    <location>
        <begin position="138"/>
        <end position="161"/>
    </location>
</feature>